<dbReference type="Pfam" id="PF13606">
    <property type="entry name" value="Ank_3"/>
    <property type="match status" value="1"/>
</dbReference>
<name>A0ABM7NQU9_9VIRU</name>
<evidence type="ECO:0000313" key="2">
    <source>
        <dbReference type="Proteomes" id="UP001321479"/>
    </source>
</evidence>
<sequence length="303" mass="35151">MNKEILSGKIFFTLLDSDLKFNGFQFKEGLNIQEKFYPPSNKQLNKILFVDINNVRRLLNGLICDQNVNTETMFGVSTTTKFYLAELNFPINHTNFKFIHLNYEVYCANMACLGNCYRLDDIKTYENLISLGSKINASDIIRIADGIKSKSLLEQTIKKYNITEFKIYLFKTIIKNNYEDIIDEVINNISIEYADIIARLSCEFSDKIHLIDKLINTYGVNIEIIEEPAVLNQNIELLEYLLSKEFDVQKAFYYACRSNKPKIIKYLIDKGVDPLSKLSEFNSNPNKFSKYAISSLKKYLEID</sequence>
<protein>
    <submittedName>
        <fullName evidence="1">Ankyrin repeat protein</fullName>
    </submittedName>
</protein>
<dbReference type="SUPFAM" id="SSF48403">
    <property type="entry name" value="Ankyrin repeat"/>
    <property type="match status" value="1"/>
</dbReference>
<proteinExistence type="predicted"/>
<dbReference type="EMBL" id="AP024483">
    <property type="protein sequence ID" value="BCS82538.1"/>
    <property type="molecule type" value="Genomic_DNA"/>
</dbReference>
<keyword evidence="2" id="KW-1185">Reference proteome</keyword>
<dbReference type="RefSeq" id="YP_010841146.1">
    <property type="nucleotide sequence ID" value="NC_079139.1"/>
</dbReference>
<accession>A0ABM7NQU9</accession>
<dbReference type="Proteomes" id="UP001321479">
    <property type="component" value="Segment"/>
</dbReference>
<dbReference type="InterPro" id="IPR002110">
    <property type="entry name" value="Ankyrin_rpt"/>
</dbReference>
<dbReference type="Gene3D" id="1.25.40.20">
    <property type="entry name" value="Ankyrin repeat-containing domain"/>
    <property type="match status" value="1"/>
</dbReference>
<dbReference type="InterPro" id="IPR036770">
    <property type="entry name" value="Ankyrin_rpt-contain_sf"/>
</dbReference>
<organism evidence="1 2">
    <name type="scientific">Cotonvirus japonicus</name>
    <dbReference type="NCBI Taxonomy" id="2811091"/>
    <lineage>
        <taxon>Viruses</taxon>
        <taxon>Varidnaviria</taxon>
        <taxon>Bamfordvirae</taxon>
        <taxon>Nucleocytoviricota</taxon>
        <taxon>Megaviricetes</taxon>
        <taxon>Imitervirales</taxon>
        <taxon>Mimiviridae</taxon>
        <taxon>Megamimivirinae</taxon>
        <taxon>Cotonvirus</taxon>
        <taxon>Cotonvirus japonicum</taxon>
    </lineage>
</organism>
<reference evidence="1 2" key="1">
    <citation type="submission" date="2021-02" db="EMBL/GenBank/DDBJ databases">
        <title>Cotonvirus japonicus, which uses Golgi apparatus of host cells for its virion factory, phylogenetically links tailed tupanvirus and icosahedral mimivirus.</title>
        <authorList>
            <person name="Takahashi H."/>
            <person name="Fukaya S."/>
            <person name="Song C."/>
            <person name="Murata K."/>
            <person name="Takemura M."/>
        </authorList>
    </citation>
    <scope>NUCLEOTIDE SEQUENCE [LARGE SCALE GENOMIC DNA]</scope>
</reference>
<evidence type="ECO:0000313" key="1">
    <source>
        <dbReference type="EMBL" id="BCS82538.1"/>
    </source>
</evidence>
<dbReference type="GeneID" id="80557743"/>